<evidence type="ECO:0000313" key="6">
    <source>
        <dbReference type="Proteomes" id="UP000607796"/>
    </source>
</evidence>
<evidence type="ECO:0000259" key="4">
    <source>
        <dbReference type="PROSITE" id="PS50977"/>
    </source>
</evidence>
<evidence type="ECO:0000256" key="1">
    <source>
        <dbReference type="ARBA" id="ARBA00023125"/>
    </source>
</evidence>
<feature type="domain" description="HTH tetR-type" evidence="4">
    <location>
        <begin position="31"/>
        <end position="91"/>
    </location>
</feature>
<dbReference type="PROSITE" id="PS50977">
    <property type="entry name" value="HTH_TETR_2"/>
    <property type="match status" value="1"/>
</dbReference>
<evidence type="ECO:0000256" key="3">
    <source>
        <dbReference type="SAM" id="MobiDB-lite"/>
    </source>
</evidence>
<dbReference type="Pfam" id="PF09209">
    <property type="entry name" value="CecR_C"/>
    <property type="match status" value="1"/>
</dbReference>
<organism evidence="5 6">
    <name type="scientific">Salipiger mangrovisoli</name>
    <dbReference type="NCBI Taxonomy" id="2865933"/>
    <lineage>
        <taxon>Bacteria</taxon>
        <taxon>Pseudomonadati</taxon>
        <taxon>Pseudomonadota</taxon>
        <taxon>Alphaproteobacteria</taxon>
        <taxon>Rhodobacterales</taxon>
        <taxon>Roseobacteraceae</taxon>
        <taxon>Salipiger</taxon>
    </lineage>
</organism>
<dbReference type="EMBL" id="JADFFK010000005">
    <property type="protein sequence ID" value="MBE9636848.1"/>
    <property type="molecule type" value="Genomic_DNA"/>
</dbReference>
<proteinExistence type="predicted"/>
<keyword evidence="6" id="KW-1185">Reference proteome</keyword>
<dbReference type="SUPFAM" id="SSF46689">
    <property type="entry name" value="Homeodomain-like"/>
    <property type="match status" value="1"/>
</dbReference>
<evidence type="ECO:0000313" key="5">
    <source>
        <dbReference type="EMBL" id="MBE9636848.1"/>
    </source>
</evidence>
<evidence type="ECO:0000256" key="2">
    <source>
        <dbReference type="PROSITE-ProRule" id="PRU00335"/>
    </source>
</evidence>
<dbReference type="Gene3D" id="1.10.357.10">
    <property type="entry name" value="Tetracycline Repressor, domain 2"/>
    <property type="match status" value="1"/>
</dbReference>
<dbReference type="PANTHER" id="PTHR30055">
    <property type="entry name" value="HTH-TYPE TRANSCRIPTIONAL REGULATOR RUTR"/>
    <property type="match status" value="1"/>
</dbReference>
<comment type="caution">
    <text evidence="5">The sequence shown here is derived from an EMBL/GenBank/DDBJ whole genome shotgun (WGS) entry which is preliminary data.</text>
</comment>
<dbReference type="SUPFAM" id="SSF48498">
    <property type="entry name" value="Tetracyclin repressor-like, C-terminal domain"/>
    <property type="match status" value="1"/>
</dbReference>
<dbReference type="Pfam" id="PF00440">
    <property type="entry name" value="TetR_N"/>
    <property type="match status" value="1"/>
</dbReference>
<sequence length="231" mass="24673">MTKGPDTSRSRAGQGAAQARASRRPMRTDGEATRARLLEAAGSLFAEHGFAETTNKAIAAEAEADIASINYHFRSRAGLYREVLVEAHRRIISVEELRAIAGSALPPEQKLRAFIARIIGQGLDGQGWHARVLSREVLSPSSHLDVLPVAEIGAKMEIMLRLLSEITGLAPDDPALRRSLFSVLGPCAMLVVAAPRITPLADDVLGMGPEVLVDHLCRFALGGLRAISGTA</sequence>
<dbReference type="PANTHER" id="PTHR30055:SF235">
    <property type="entry name" value="TRANSCRIPTIONAL REGULATORY PROTEIN"/>
    <property type="match status" value="1"/>
</dbReference>
<accession>A0ABR9WZX6</accession>
<name>A0ABR9WZX6_9RHOB</name>
<feature type="DNA-binding region" description="H-T-H motif" evidence="2">
    <location>
        <begin position="54"/>
        <end position="73"/>
    </location>
</feature>
<dbReference type="InterPro" id="IPR036271">
    <property type="entry name" value="Tet_transcr_reg_TetR-rel_C_sf"/>
</dbReference>
<gene>
    <name evidence="5" type="ORF">IQ782_08375</name>
</gene>
<reference evidence="5 6" key="1">
    <citation type="journal article" date="2021" name="Int. J. Syst. Evol. Microbiol.">
        <title>Salipiger mangrovisoli sp. nov., isolated from mangrove soil and the proposal for the reclassification of Paraphaeobacter pallidus as Salipiger pallidus comb. nov.</title>
        <authorList>
            <person name="Du J."/>
            <person name="Liu Y."/>
            <person name="Pei T."/>
            <person name="Deng M.R."/>
            <person name="Zhu H."/>
        </authorList>
    </citation>
    <scope>NUCLEOTIDE SEQUENCE [LARGE SCALE GENOMIC DNA]</scope>
    <source>
        <strain evidence="5 6">6D45A</strain>
    </source>
</reference>
<keyword evidence="1 2" id="KW-0238">DNA-binding</keyword>
<dbReference type="InterPro" id="IPR001647">
    <property type="entry name" value="HTH_TetR"/>
</dbReference>
<feature type="region of interest" description="Disordered" evidence="3">
    <location>
        <begin position="1"/>
        <end position="30"/>
    </location>
</feature>
<dbReference type="InterPro" id="IPR009057">
    <property type="entry name" value="Homeodomain-like_sf"/>
</dbReference>
<dbReference type="Gene3D" id="1.10.10.60">
    <property type="entry name" value="Homeodomain-like"/>
    <property type="match status" value="1"/>
</dbReference>
<dbReference type="PRINTS" id="PR00455">
    <property type="entry name" value="HTHTETR"/>
</dbReference>
<dbReference type="Proteomes" id="UP000607796">
    <property type="component" value="Unassembled WGS sequence"/>
</dbReference>
<protein>
    <submittedName>
        <fullName evidence="5">CerR family C-terminal domain-containing protein</fullName>
    </submittedName>
</protein>
<dbReference type="InterPro" id="IPR050109">
    <property type="entry name" value="HTH-type_TetR-like_transc_reg"/>
</dbReference>
<dbReference type="InterPro" id="IPR015292">
    <property type="entry name" value="Tscrpt_reg_YbiH_C"/>
</dbReference>
<feature type="compositionally biased region" description="Low complexity" evidence="3">
    <location>
        <begin position="10"/>
        <end position="20"/>
    </location>
</feature>